<reference evidence="9" key="1">
    <citation type="journal article" date="2013" name="Nature">
        <title>Pan genome of the phytoplankton Emiliania underpins its global distribution.</title>
        <authorList>
            <person name="Read B.A."/>
            <person name="Kegel J."/>
            <person name="Klute M.J."/>
            <person name="Kuo A."/>
            <person name="Lefebvre S.C."/>
            <person name="Maumus F."/>
            <person name="Mayer C."/>
            <person name="Miller J."/>
            <person name="Monier A."/>
            <person name="Salamov A."/>
            <person name="Young J."/>
            <person name="Aguilar M."/>
            <person name="Claverie J.M."/>
            <person name="Frickenhaus S."/>
            <person name="Gonzalez K."/>
            <person name="Herman E.K."/>
            <person name="Lin Y.C."/>
            <person name="Napier J."/>
            <person name="Ogata H."/>
            <person name="Sarno A.F."/>
            <person name="Shmutz J."/>
            <person name="Schroeder D."/>
            <person name="de Vargas C."/>
            <person name="Verret F."/>
            <person name="von Dassow P."/>
            <person name="Valentin K."/>
            <person name="Van de Peer Y."/>
            <person name="Wheeler G."/>
            <person name="Dacks J.B."/>
            <person name="Delwiche C.F."/>
            <person name="Dyhrman S.T."/>
            <person name="Glockner G."/>
            <person name="John U."/>
            <person name="Richards T."/>
            <person name="Worden A.Z."/>
            <person name="Zhang X."/>
            <person name="Grigoriev I.V."/>
            <person name="Allen A.E."/>
            <person name="Bidle K."/>
            <person name="Borodovsky M."/>
            <person name="Bowler C."/>
            <person name="Brownlee C."/>
            <person name="Cock J.M."/>
            <person name="Elias M."/>
            <person name="Gladyshev V.N."/>
            <person name="Groth M."/>
            <person name="Guda C."/>
            <person name="Hadaegh A."/>
            <person name="Iglesias-Rodriguez M.D."/>
            <person name="Jenkins J."/>
            <person name="Jones B.M."/>
            <person name="Lawson T."/>
            <person name="Leese F."/>
            <person name="Lindquist E."/>
            <person name="Lobanov A."/>
            <person name="Lomsadze A."/>
            <person name="Malik S.B."/>
            <person name="Marsh M.E."/>
            <person name="Mackinder L."/>
            <person name="Mock T."/>
            <person name="Mueller-Roeber B."/>
            <person name="Pagarete A."/>
            <person name="Parker M."/>
            <person name="Probert I."/>
            <person name="Quesneville H."/>
            <person name="Raines C."/>
            <person name="Rensing S.A."/>
            <person name="Riano-Pachon D.M."/>
            <person name="Richier S."/>
            <person name="Rokitta S."/>
            <person name="Shiraiwa Y."/>
            <person name="Soanes D.M."/>
            <person name="van der Giezen M."/>
            <person name="Wahlund T.M."/>
            <person name="Williams B."/>
            <person name="Wilson W."/>
            <person name="Wolfe G."/>
            <person name="Wurch L.L."/>
        </authorList>
    </citation>
    <scope>NUCLEOTIDE SEQUENCE</scope>
</reference>
<evidence type="ECO:0000256" key="3">
    <source>
        <dbReference type="ARBA" id="ARBA00022664"/>
    </source>
</evidence>
<name>A0A0D3K2B9_EMIH1</name>
<evidence type="ECO:0000313" key="8">
    <source>
        <dbReference type="EnsemblProtists" id="EOD29904"/>
    </source>
</evidence>
<dbReference type="Pfam" id="PF05700">
    <property type="entry name" value="BCAS2"/>
    <property type="match status" value="1"/>
</dbReference>
<dbReference type="GeneID" id="17275177"/>
<dbReference type="GO" id="GO:0006397">
    <property type="term" value="P:mRNA processing"/>
    <property type="evidence" value="ECO:0007669"/>
    <property type="project" value="UniProtKB-KW"/>
</dbReference>
<dbReference type="eggNOG" id="KOG3096">
    <property type="taxonomic scope" value="Eukaryota"/>
</dbReference>
<keyword evidence="3" id="KW-0507">mRNA processing</keyword>
<feature type="region of interest" description="Disordered" evidence="7">
    <location>
        <begin position="29"/>
        <end position="70"/>
    </location>
</feature>
<dbReference type="HOGENOM" id="CLU_082523_0_1_1"/>
<comment type="similarity">
    <text evidence="2">Belongs to the SPF27 family.</text>
</comment>
<dbReference type="GO" id="GO:0071011">
    <property type="term" value="C:precatalytic spliceosome"/>
    <property type="evidence" value="ECO:0007669"/>
    <property type="project" value="TreeGrafter"/>
</dbReference>
<evidence type="ECO:0000256" key="6">
    <source>
        <dbReference type="ARBA" id="ARBA00023242"/>
    </source>
</evidence>
<dbReference type="RefSeq" id="XP_005782333.1">
    <property type="nucleotide sequence ID" value="XM_005782276.1"/>
</dbReference>
<organism evidence="8 9">
    <name type="scientific">Emiliania huxleyi (strain CCMP1516)</name>
    <dbReference type="NCBI Taxonomy" id="280463"/>
    <lineage>
        <taxon>Eukaryota</taxon>
        <taxon>Haptista</taxon>
        <taxon>Haptophyta</taxon>
        <taxon>Prymnesiophyceae</taxon>
        <taxon>Isochrysidales</taxon>
        <taxon>Noelaerhabdaceae</taxon>
        <taxon>Emiliania</taxon>
    </lineage>
</organism>
<dbReference type="AlphaFoldDB" id="A0A0D3K2B9"/>
<dbReference type="PaxDb" id="2903-EOD29904"/>
<keyword evidence="4" id="KW-0747">Spliceosome</keyword>
<proteinExistence type="inferred from homology"/>
<reference evidence="8" key="2">
    <citation type="submission" date="2024-10" db="UniProtKB">
        <authorList>
            <consortium name="EnsemblProtists"/>
        </authorList>
    </citation>
    <scope>IDENTIFICATION</scope>
</reference>
<dbReference type="GO" id="GO:0000974">
    <property type="term" value="C:Prp19 complex"/>
    <property type="evidence" value="ECO:0007669"/>
    <property type="project" value="TreeGrafter"/>
</dbReference>
<keyword evidence="6" id="KW-0539">Nucleus</keyword>
<dbReference type="Proteomes" id="UP000013827">
    <property type="component" value="Unassembled WGS sequence"/>
</dbReference>
<keyword evidence="9" id="KW-1185">Reference proteome</keyword>
<evidence type="ECO:0000256" key="2">
    <source>
        <dbReference type="ARBA" id="ARBA00010788"/>
    </source>
</evidence>
<dbReference type="PANTHER" id="PTHR13296">
    <property type="entry name" value="BCAS2 PROTEIN"/>
    <property type="match status" value="1"/>
</dbReference>
<dbReference type="STRING" id="2903.R1F9H9"/>
<sequence>MEAGASDDPPPMLRAPRVEIDALPYIDGQYNEPAMQPMPTMDVSRYQLDPPPKQKQQDPMAWERSVGNAQAQLEHQATRLDNLELLQQHGANQWLAHLSNLERASSRLASEAAGLSQEVDGVNRSRKEEQVELQPKLARLEAGWAECLRLEAECAAMRKQLDPTAQ</sequence>
<comment type="subcellular location">
    <subcellularLocation>
        <location evidence="1">Nucleus</location>
    </subcellularLocation>
</comment>
<dbReference type="OMA" id="ENSICKT"/>
<evidence type="ECO:0000256" key="7">
    <source>
        <dbReference type="SAM" id="MobiDB-lite"/>
    </source>
</evidence>
<dbReference type="PANTHER" id="PTHR13296:SF0">
    <property type="entry name" value="PRE-MRNA-SPLICING FACTOR SPF27"/>
    <property type="match status" value="1"/>
</dbReference>
<protein>
    <recommendedName>
        <fullName evidence="10">Pre-mRNA-splicing factor SPF27</fullName>
    </recommendedName>
</protein>
<accession>A0A0D3K2B9</accession>
<evidence type="ECO:0000256" key="5">
    <source>
        <dbReference type="ARBA" id="ARBA00023187"/>
    </source>
</evidence>
<evidence type="ECO:0000256" key="1">
    <source>
        <dbReference type="ARBA" id="ARBA00004123"/>
    </source>
</evidence>
<evidence type="ECO:0008006" key="10">
    <source>
        <dbReference type="Google" id="ProtNLM"/>
    </source>
</evidence>
<evidence type="ECO:0000256" key="4">
    <source>
        <dbReference type="ARBA" id="ARBA00022728"/>
    </source>
</evidence>
<dbReference type="EnsemblProtists" id="EOD29904">
    <property type="protein sequence ID" value="EOD29904"/>
    <property type="gene ID" value="EMIHUDRAFT_233271"/>
</dbReference>
<keyword evidence="5" id="KW-0508">mRNA splicing</keyword>
<evidence type="ECO:0000313" key="9">
    <source>
        <dbReference type="Proteomes" id="UP000013827"/>
    </source>
</evidence>
<dbReference type="GO" id="GO:0008380">
    <property type="term" value="P:RNA splicing"/>
    <property type="evidence" value="ECO:0007669"/>
    <property type="project" value="UniProtKB-KW"/>
</dbReference>
<dbReference type="InterPro" id="IPR008409">
    <property type="entry name" value="SPF27"/>
</dbReference>
<dbReference type="KEGG" id="ehx:EMIHUDRAFT_233271"/>
<dbReference type="GO" id="GO:0071013">
    <property type="term" value="C:catalytic step 2 spliceosome"/>
    <property type="evidence" value="ECO:0007669"/>
    <property type="project" value="TreeGrafter"/>
</dbReference>